<dbReference type="InterPro" id="IPR026877">
    <property type="entry name" value="DXPR_C"/>
</dbReference>
<dbReference type="InterPro" id="IPR013644">
    <property type="entry name" value="DXP_reductoisomerase_C"/>
</dbReference>
<feature type="binding site" evidence="9">
    <location>
        <position position="42"/>
    </location>
    <ligand>
        <name>NADPH</name>
        <dbReference type="ChEBI" id="CHEBI:57783"/>
    </ligand>
</feature>
<feature type="binding site" evidence="9">
    <location>
        <position position="153"/>
    </location>
    <ligand>
        <name>NADPH</name>
        <dbReference type="ChEBI" id="CHEBI:57783"/>
    </ligand>
</feature>
<dbReference type="EMBL" id="FMAE01000005">
    <property type="protein sequence ID" value="SCB36237.1"/>
    <property type="molecule type" value="Genomic_DNA"/>
</dbReference>
<proteinExistence type="inferred from homology"/>
<evidence type="ECO:0000259" key="10">
    <source>
        <dbReference type="Pfam" id="PF02670"/>
    </source>
</evidence>
<feature type="binding site" evidence="9">
    <location>
        <position position="68"/>
    </location>
    <ligand>
        <name>NADPH</name>
        <dbReference type="ChEBI" id="CHEBI:57783"/>
    </ligand>
</feature>
<feature type="binding site" evidence="9">
    <location>
        <position position="179"/>
    </location>
    <ligand>
        <name>1-deoxy-D-xylulose 5-phosphate</name>
        <dbReference type="ChEBI" id="CHEBI:57792"/>
    </ligand>
</feature>
<keyword evidence="3 9" id="KW-0479">Metal-binding</keyword>
<feature type="binding site" evidence="9">
    <location>
        <position position="245"/>
    </location>
    <ligand>
        <name>1-deoxy-D-xylulose 5-phosphate</name>
        <dbReference type="ChEBI" id="CHEBI:57792"/>
    </ligand>
</feature>
<evidence type="ECO:0000256" key="7">
    <source>
        <dbReference type="ARBA" id="ARBA00023229"/>
    </source>
</evidence>
<dbReference type="Gene3D" id="1.10.1740.10">
    <property type="match status" value="1"/>
</dbReference>
<dbReference type="UniPathway" id="UPA00056">
    <property type="reaction ID" value="UER00092"/>
</dbReference>
<feature type="binding site" evidence="9">
    <location>
        <position position="41"/>
    </location>
    <ligand>
        <name>NADPH</name>
        <dbReference type="ChEBI" id="CHEBI:57783"/>
    </ligand>
</feature>
<comment type="catalytic activity">
    <reaction evidence="8">
        <text>2-C-methyl-D-erythritol 4-phosphate + NADP(+) = 1-deoxy-D-xylulose 5-phosphate + NADPH + H(+)</text>
        <dbReference type="Rhea" id="RHEA:13717"/>
        <dbReference type="ChEBI" id="CHEBI:15378"/>
        <dbReference type="ChEBI" id="CHEBI:57783"/>
        <dbReference type="ChEBI" id="CHEBI:57792"/>
        <dbReference type="ChEBI" id="CHEBI:58262"/>
        <dbReference type="ChEBI" id="CHEBI:58349"/>
        <dbReference type="EC" id="1.1.1.267"/>
    </reaction>
    <physiologicalReaction direction="right-to-left" evidence="8">
        <dbReference type="Rhea" id="RHEA:13719"/>
    </physiologicalReaction>
</comment>
<evidence type="ECO:0000256" key="5">
    <source>
        <dbReference type="ARBA" id="ARBA00023002"/>
    </source>
</evidence>
<feature type="binding site" evidence="9">
    <location>
        <position position="203"/>
    </location>
    <ligand>
        <name>1-deoxy-D-xylulose 5-phosphate</name>
        <dbReference type="ChEBI" id="CHEBI:57792"/>
    </ligand>
</feature>
<evidence type="ECO:0000259" key="11">
    <source>
        <dbReference type="Pfam" id="PF08436"/>
    </source>
</evidence>
<feature type="binding site" evidence="9">
    <location>
        <position position="40"/>
    </location>
    <ligand>
        <name>NADPH</name>
        <dbReference type="ChEBI" id="CHEBI:57783"/>
    </ligand>
</feature>
<feature type="binding site" evidence="9">
    <location>
        <position position="151"/>
    </location>
    <ligand>
        <name>NADPH</name>
        <dbReference type="ChEBI" id="CHEBI:57783"/>
    </ligand>
</feature>
<accession>A0A1C3W7Q3</accession>
<feature type="binding site" evidence="9">
    <location>
        <position position="152"/>
    </location>
    <ligand>
        <name>1-deoxy-D-xylulose 5-phosphate</name>
        <dbReference type="ChEBI" id="CHEBI:57792"/>
    </ligand>
</feature>
<dbReference type="InterPro" id="IPR036291">
    <property type="entry name" value="NAD(P)-bd_dom_sf"/>
</dbReference>
<dbReference type="NCBIfam" id="TIGR00243">
    <property type="entry name" value="Dxr"/>
    <property type="match status" value="1"/>
</dbReference>
<comment type="similarity">
    <text evidence="2 9">Belongs to the DXR family.</text>
</comment>
<feature type="domain" description="DXP reductoisomerase C-terminal" evidence="12">
    <location>
        <begin position="288"/>
        <end position="408"/>
    </location>
</feature>
<comment type="pathway">
    <text evidence="1 9">Isoprenoid biosynthesis; isopentenyl diphosphate biosynthesis via DXP pathway; isopentenyl diphosphate from 1-deoxy-D-xylulose 5-phosphate: step 1/6.</text>
</comment>
<feature type="binding site" evidence="9">
    <location>
        <position position="239"/>
    </location>
    <ligand>
        <name>1-deoxy-D-xylulose 5-phosphate</name>
        <dbReference type="ChEBI" id="CHEBI:57792"/>
    </ligand>
</feature>
<feature type="binding site" evidence="9">
    <location>
        <position position="248"/>
    </location>
    <ligand>
        <name>Mn(2+)</name>
        <dbReference type="ChEBI" id="CHEBI:29035"/>
    </ligand>
</feature>
<dbReference type="EC" id="1.1.1.267" evidence="9"/>
<feature type="domain" description="1-deoxy-D-xylulose 5-phosphate reductoisomerase C-terminal" evidence="11">
    <location>
        <begin position="173"/>
        <end position="256"/>
    </location>
</feature>
<feature type="binding site" evidence="9">
    <location>
        <position position="244"/>
    </location>
    <ligand>
        <name>1-deoxy-D-xylulose 5-phosphate</name>
        <dbReference type="ChEBI" id="CHEBI:57792"/>
    </ligand>
</feature>
<dbReference type="PIRSF" id="PIRSF006205">
    <property type="entry name" value="Dxp_reductismrs"/>
    <property type="match status" value="1"/>
</dbReference>
<evidence type="ECO:0000256" key="2">
    <source>
        <dbReference type="ARBA" id="ARBA00006825"/>
    </source>
</evidence>
<comment type="function">
    <text evidence="9">Catalyzes the NADPH-dependent rearrangement and reduction of 1-deoxy-D-xylulose-5-phosphate (DXP) to 2-C-methyl-D-erythritol 4-phosphate (MEP).</text>
</comment>
<dbReference type="PANTHER" id="PTHR30525:SF0">
    <property type="entry name" value="1-DEOXY-D-XYLULOSE 5-PHOSPHATE REDUCTOISOMERASE, CHLOROPLASTIC"/>
    <property type="match status" value="1"/>
</dbReference>
<feature type="binding site" evidence="9">
    <location>
        <position position="179"/>
    </location>
    <ligand>
        <name>Mn(2+)</name>
        <dbReference type="ChEBI" id="CHEBI:29035"/>
    </ligand>
</feature>
<feature type="domain" description="1-deoxy-D-xylulose 5-phosphate reductoisomerase N-terminal" evidence="10">
    <location>
        <begin position="34"/>
        <end position="159"/>
    </location>
</feature>
<evidence type="ECO:0000256" key="3">
    <source>
        <dbReference type="ARBA" id="ARBA00022723"/>
    </source>
</evidence>
<dbReference type="PANTHER" id="PTHR30525">
    <property type="entry name" value="1-DEOXY-D-XYLULOSE 5-PHOSPHATE REDUCTOISOMERASE"/>
    <property type="match status" value="1"/>
</dbReference>
<organism evidence="13 14">
    <name type="scientific">Bradyrhizobium yuanmingense</name>
    <dbReference type="NCBI Taxonomy" id="108015"/>
    <lineage>
        <taxon>Bacteria</taxon>
        <taxon>Pseudomonadati</taxon>
        <taxon>Pseudomonadota</taxon>
        <taxon>Alphaproteobacteria</taxon>
        <taxon>Hyphomicrobiales</taxon>
        <taxon>Nitrobacteraceae</taxon>
        <taxon>Bradyrhizobium</taxon>
    </lineage>
</organism>
<keyword evidence="13" id="KW-0413">Isomerase</keyword>
<dbReference type="HAMAP" id="MF_00183">
    <property type="entry name" value="DXP_reductoisom"/>
    <property type="match status" value="1"/>
</dbReference>
<sequence length="422" mass="44482">MVCIAPEAVLWFGEDMSAVPLRNNRLAASDIRSVTVLGATGSIGDSTMDLLRASPERYRVEALTANGNVAALAKLAKEFNARYVAIADTSKLAELKAALAGTSTECGAGESAVIEAGARPADWVMAAVSGAAGLKPALAAVDRGAHVALANKECLVCAGDFFMQRAAKAGACILPADSEHNALFQALSSGNRDELVRVIITASGGPFRTWKPVDIEQATLEQALKHPNWSMGQKITIDSASMMNKGLEVIEASYLFALSPDEIDVLVHPQSIIHGMVEFSDRSVVAQLGAPDMRTPIAHCLGWPDRLKGPAAKLDLAKIGQLTFEAPDFERFPGLRLAYESLRTGKGATTVYNAANEVAVAAFIGGKIRFGAIARLVEATLEDWIKGGNQAPLTSADDAISVDHVARNRAAALLPQIALKAS</sequence>
<dbReference type="GO" id="GO:0016853">
    <property type="term" value="F:isomerase activity"/>
    <property type="evidence" value="ECO:0007669"/>
    <property type="project" value="UniProtKB-KW"/>
</dbReference>
<dbReference type="Pfam" id="PF13288">
    <property type="entry name" value="DXPR_C"/>
    <property type="match status" value="1"/>
</dbReference>
<protein>
    <recommendedName>
        <fullName evidence="9">1-deoxy-D-xylulose 5-phosphate reductoisomerase</fullName>
        <shortName evidence="9">DXP reductoisomerase</shortName>
        <ecNumber evidence="9">1.1.1.267</ecNumber>
    </recommendedName>
    <alternativeName>
        <fullName evidence="9">1-deoxyxylulose-5-phosphate reductoisomerase</fullName>
    </alternativeName>
    <alternativeName>
        <fullName evidence="9">2-C-methyl-D-erythritol 4-phosphate synthase</fullName>
    </alternativeName>
</protein>
<evidence type="ECO:0000313" key="14">
    <source>
        <dbReference type="Proteomes" id="UP000183174"/>
    </source>
</evidence>
<keyword evidence="9" id="KW-0460">Magnesium</keyword>
<name>A0A1C3W7Q3_9BRAD</name>
<dbReference type="Pfam" id="PF02670">
    <property type="entry name" value="DXP_reductoisom"/>
    <property type="match status" value="1"/>
</dbReference>
<feature type="binding site" evidence="9">
    <location>
        <position position="248"/>
    </location>
    <ligand>
        <name>1-deoxy-D-xylulose 5-phosphate</name>
        <dbReference type="ChEBI" id="CHEBI:57792"/>
    </ligand>
</feature>
<keyword evidence="7 9" id="KW-0414">Isoprene biosynthesis</keyword>
<dbReference type="Gene3D" id="3.40.50.720">
    <property type="entry name" value="NAD(P)-binding Rossmann-like Domain"/>
    <property type="match status" value="1"/>
</dbReference>
<dbReference type="SUPFAM" id="SSF55347">
    <property type="entry name" value="Glyceraldehyde-3-phosphate dehydrogenase-like, C-terminal domain"/>
    <property type="match status" value="1"/>
</dbReference>
<feature type="binding site" evidence="9">
    <location>
        <position position="177"/>
    </location>
    <ligand>
        <name>Mn(2+)</name>
        <dbReference type="ChEBI" id="CHEBI:29035"/>
    </ligand>
</feature>
<dbReference type="SUPFAM" id="SSF51735">
    <property type="entry name" value="NAD(P)-binding Rossmann-fold domains"/>
    <property type="match status" value="1"/>
</dbReference>
<evidence type="ECO:0000256" key="9">
    <source>
        <dbReference type="HAMAP-Rule" id="MF_00183"/>
    </source>
</evidence>
<feature type="binding site" evidence="9">
    <location>
        <position position="232"/>
    </location>
    <ligand>
        <name>NADPH</name>
        <dbReference type="ChEBI" id="CHEBI:57783"/>
    </ligand>
</feature>
<dbReference type="InterPro" id="IPR036169">
    <property type="entry name" value="DXPR_C_sf"/>
</dbReference>
<dbReference type="GO" id="GO:0070402">
    <property type="term" value="F:NADPH binding"/>
    <property type="evidence" value="ECO:0007669"/>
    <property type="project" value="InterPro"/>
</dbReference>
<evidence type="ECO:0000313" key="13">
    <source>
        <dbReference type="EMBL" id="SCB36237.1"/>
    </source>
</evidence>
<evidence type="ECO:0000256" key="4">
    <source>
        <dbReference type="ARBA" id="ARBA00022857"/>
    </source>
</evidence>
<dbReference type="Proteomes" id="UP000183174">
    <property type="component" value="Unassembled WGS sequence"/>
</dbReference>
<keyword evidence="4 9" id="KW-0521">NADP</keyword>
<dbReference type="InterPro" id="IPR013512">
    <property type="entry name" value="DXP_reductoisomerase_N"/>
</dbReference>
<dbReference type="GO" id="GO:0051484">
    <property type="term" value="P:isopentenyl diphosphate biosynthetic process, methylerythritol 4-phosphate pathway involved in terpenoid biosynthetic process"/>
    <property type="evidence" value="ECO:0007669"/>
    <property type="project" value="TreeGrafter"/>
</dbReference>
<feature type="binding site" evidence="9">
    <location>
        <position position="178"/>
    </location>
    <ligand>
        <name>1-deoxy-D-xylulose 5-phosphate</name>
        <dbReference type="ChEBI" id="CHEBI:57792"/>
    </ligand>
</feature>
<evidence type="ECO:0000256" key="1">
    <source>
        <dbReference type="ARBA" id="ARBA00005094"/>
    </source>
</evidence>
<comment type="caution">
    <text evidence="9">Lacks conserved residue(s) required for the propagation of feature annotation.</text>
</comment>
<dbReference type="FunFam" id="3.40.50.720:FF:000045">
    <property type="entry name" value="1-deoxy-D-xylulose 5-phosphate reductoisomerase"/>
    <property type="match status" value="1"/>
</dbReference>
<keyword evidence="6 9" id="KW-0464">Manganese</keyword>
<dbReference type="SUPFAM" id="SSF69055">
    <property type="entry name" value="1-deoxy-D-xylulose-5-phosphate reductoisomerase, C-terminal domain"/>
    <property type="match status" value="1"/>
</dbReference>
<evidence type="ECO:0000259" key="12">
    <source>
        <dbReference type="Pfam" id="PF13288"/>
    </source>
</evidence>
<comment type="cofactor">
    <cofactor evidence="9">
        <name>Mg(2+)</name>
        <dbReference type="ChEBI" id="CHEBI:18420"/>
    </cofactor>
    <cofactor evidence="9">
        <name>Mn(2+)</name>
        <dbReference type="ChEBI" id="CHEBI:29035"/>
    </cofactor>
</comment>
<dbReference type="Pfam" id="PF08436">
    <property type="entry name" value="DXP_redisom_C"/>
    <property type="match status" value="1"/>
</dbReference>
<reference evidence="13 14" key="1">
    <citation type="submission" date="2016-08" db="EMBL/GenBank/DDBJ databases">
        <authorList>
            <person name="Seilhamer J.J."/>
        </authorList>
    </citation>
    <scope>NUCLEOTIDE SEQUENCE [LARGE SCALE GENOMIC DNA]</scope>
    <source>
        <strain evidence="13 14">CCBAU 10071</strain>
    </source>
</reference>
<dbReference type="InterPro" id="IPR003821">
    <property type="entry name" value="DXP_reductoisomerase"/>
</dbReference>
<feature type="binding site" evidence="9">
    <location>
        <position position="43"/>
    </location>
    <ligand>
        <name>NADPH</name>
        <dbReference type="ChEBI" id="CHEBI:57783"/>
    </ligand>
</feature>
<dbReference type="GO" id="GO:0030604">
    <property type="term" value="F:1-deoxy-D-xylulose-5-phosphate reductoisomerase activity"/>
    <property type="evidence" value="ECO:0007669"/>
    <property type="project" value="UniProtKB-UniRule"/>
</dbReference>
<evidence type="ECO:0000256" key="8">
    <source>
        <dbReference type="ARBA" id="ARBA00048543"/>
    </source>
</evidence>
<keyword evidence="5 9" id="KW-0560">Oxidoreductase</keyword>
<feature type="binding site" evidence="9">
    <location>
        <position position="226"/>
    </location>
    <ligand>
        <name>1-deoxy-D-xylulose 5-phosphate</name>
        <dbReference type="ChEBI" id="CHEBI:57792"/>
    </ligand>
</feature>
<dbReference type="AlphaFoldDB" id="A0A1C3W7Q3"/>
<dbReference type="GO" id="GO:0030145">
    <property type="term" value="F:manganese ion binding"/>
    <property type="evidence" value="ECO:0007669"/>
    <property type="project" value="TreeGrafter"/>
</dbReference>
<gene>
    <name evidence="9" type="primary">dxr</name>
    <name evidence="13" type="ORF">GA0061099_1005445</name>
</gene>
<evidence type="ECO:0000256" key="6">
    <source>
        <dbReference type="ARBA" id="ARBA00023211"/>
    </source>
</evidence>